<evidence type="ECO:0000256" key="3">
    <source>
        <dbReference type="SAM" id="MobiDB-lite"/>
    </source>
</evidence>
<evidence type="ECO:0000256" key="1">
    <source>
        <dbReference type="ARBA" id="ARBA00004196"/>
    </source>
</evidence>
<dbReference type="Proteomes" id="UP001183643">
    <property type="component" value="Unassembled WGS sequence"/>
</dbReference>
<dbReference type="InterPro" id="IPR058639">
    <property type="entry name" value="BSH_YknX-like"/>
</dbReference>
<keyword evidence="2" id="KW-0175">Coiled coil</keyword>
<evidence type="ECO:0000259" key="4">
    <source>
        <dbReference type="Pfam" id="PF25967"/>
    </source>
</evidence>
<feature type="compositionally biased region" description="Gly residues" evidence="3">
    <location>
        <begin position="158"/>
        <end position="174"/>
    </location>
</feature>
<accession>A0AAE3YWB3</accession>
<protein>
    <submittedName>
        <fullName evidence="6">Macrolide-specific efflux system membrane fusion protein</fullName>
    </submittedName>
</protein>
<dbReference type="EMBL" id="JAVDYB010000001">
    <property type="protein sequence ID" value="MDR7279775.1"/>
    <property type="molecule type" value="Genomic_DNA"/>
</dbReference>
<evidence type="ECO:0000313" key="6">
    <source>
        <dbReference type="EMBL" id="MDR7279775.1"/>
    </source>
</evidence>
<feature type="region of interest" description="Disordered" evidence="3">
    <location>
        <begin position="341"/>
        <end position="378"/>
    </location>
</feature>
<dbReference type="Gene3D" id="2.40.50.100">
    <property type="match status" value="1"/>
</dbReference>
<dbReference type="Gene3D" id="2.40.30.170">
    <property type="match status" value="1"/>
</dbReference>
<feature type="region of interest" description="Disordered" evidence="3">
    <location>
        <begin position="158"/>
        <end position="183"/>
    </location>
</feature>
<sequence length="378" mass="36619">MGLGVWAYFSLAQPARGEASTTAGTTRTLTVQQGTVTSTVSADGTVESATTAGASFGTSGTVTEIAVKVGDTVTKGQVLAKLDPAAANRSLEAARADLTAAQDALARAEAEGSDTTSAEAEVTRAELAVEEAADAVAGTTLTATMDGTVITINGSIGGTASGSGGQTGQTGQSGGSDQSTDSGGAFAEIADLNALQVTASFAEADATKLEEGQTATVTWNALTGVTATATVAAIDPHSSGDGGQDSSVTYGATLSLDEVPEGAKSGQTVTVAVTTGTAANVVMVNSAAITSAGRGHTVTTVVDGQQVSTPVEIGLEGDTMTEITSGLAVGDQVLYTIEESASQQGGGGQFPAGGGFPAGGTQPGGAAQPGGGMRGGGQ</sequence>
<comment type="subcellular location">
    <subcellularLocation>
        <location evidence="1">Cell envelope</location>
    </subcellularLocation>
</comment>
<dbReference type="Pfam" id="PF25967">
    <property type="entry name" value="RND-MFP_C"/>
    <property type="match status" value="1"/>
</dbReference>
<evidence type="ECO:0000259" key="5">
    <source>
        <dbReference type="Pfam" id="PF25984"/>
    </source>
</evidence>
<name>A0AAE3YWB3_9ACTN</name>
<dbReference type="InterPro" id="IPR058627">
    <property type="entry name" value="MdtA-like_C"/>
</dbReference>
<feature type="domain" description="Multidrug resistance protein MdtA-like C-terminal permuted SH3" evidence="4">
    <location>
        <begin position="280"/>
        <end position="333"/>
    </location>
</feature>
<dbReference type="Gene3D" id="1.10.287.470">
    <property type="entry name" value="Helix hairpin bin"/>
    <property type="match status" value="1"/>
</dbReference>
<dbReference type="InterPro" id="IPR050465">
    <property type="entry name" value="UPF0194_transport"/>
</dbReference>
<reference evidence="6" key="1">
    <citation type="submission" date="2023-07" db="EMBL/GenBank/DDBJ databases">
        <title>Sequencing the genomes of 1000 actinobacteria strains.</title>
        <authorList>
            <person name="Klenk H.-P."/>
        </authorList>
    </citation>
    <scope>NUCLEOTIDE SEQUENCE</scope>
    <source>
        <strain evidence="6">DSM 44707</strain>
    </source>
</reference>
<dbReference type="PANTHER" id="PTHR32347:SF23">
    <property type="entry name" value="BLL5650 PROTEIN"/>
    <property type="match status" value="1"/>
</dbReference>
<dbReference type="GO" id="GO:0030313">
    <property type="term" value="C:cell envelope"/>
    <property type="evidence" value="ECO:0007669"/>
    <property type="project" value="UniProtKB-SubCell"/>
</dbReference>
<gene>
    <name evidence="6" type="ORF">J2S41_006553</name>
</gene>
<feature type="compositionally biased region" description="Gly residues" evidence="3">
    <location>
        <begin position="344"/>
        <end position="378"/>
    </location>
</feature>
<evidence type="ECO:0000256" key="2">
    <source>
        <dbReference type="ARBA" id="ARBA00023054"/>
    </source>
</evidence>
<comment type="caution">
    <text evidence="6">The sequence shown here is derived from an EMBL/GenBank/DDBJ whole genome shotgun (WGS) entry which is preliminary data.</text>
</comment>
<proteinExistence type="predicted"/>
<dbReference type="PANTHER" id="PTHR32347">
    <property type="entry name" value="EFFLUX SYSTEM COMPONENT YKNX-RELATED"/>
    <property type="match status" value="1"/>
</dbReference>
<dbReference type="SUPFAM" id="SSF111369">
    <property type="entry name" value="HlyD-like secretion proteins"/>
    <property type="match status" value="1"/>
</dbReference>
<evidence type="ECO:0000313" key="7">
    <source>
        <dbReference type="Proteomes" id="UP001183643"/>
    </source>
</evidence>
<dbReference type="AlphaFoldDB" id="A0AAE3YWB3"/>
<dbReference type="Gene3D" id="2.40.420.20">
    <property type="match status" value="1"/>
</dbReference>
<organism evidence="6 7">
    <name type="scientific">Catenuloplanes atrovinosus</name>
    <dbReference type="NCBI Taxonomy" id="137266"/>
    <lineage>
        <taxon>Bacteria</taxon>
        <taxon>Bacillati</taxon>
        <taxon>Actinomycetota</taxon>
        <taxon>Actinomycetes</taxon>
        <taxon>Micromonosporales</taxon>
        <taxon>Micromonosporaceae</taxon>
        <taxon>Catenuloplanes</taxon>
    </lineage>
</organism>
<dbReference type="RefSeq" id="WP_310373779.1">
    <property type="nucleotide sequence ID" value="NZ_JAVDYB010000001.1"/>
</dbReference>
<keyword evidence="7" id="KW-1185">Reference proteome</keyword>
<dbReference type="Pfam" id="PF25984">
    <property type="entry name" value="BSH_YknX"/>
    <property type="match status" value="1"/>
</dbReference>
<feature type="domain" description="YknX-like barrel-sandwich hybrid" evidence="5">
    <location>
        <begin position="59"/>
        <end position="155"/>
    </location>
</feature>